<keyword evidence="5 7" id="KW-1133">Transmembrane helix</keyword>
<evidence type="ECO:0000313" key="8">
    <source>
        <dbReference type="EMBL" id="RLU58054.1"/>
    </source>
</evidence>
<proteinExistence type="inferred from homology"/>
<reference evidence="8 9" key="1">
    <citation type="submission" date="2018-06" db="EMBL/GenBank/DDBJ databases">
        <title>Mutators as drivers of adaptation in pathogenic bacteria and a risk factor for host jumps and vaccine escape.</title>
        <authorList>
            <person name="Barnes A.C."/>
            <person name="Silayeva O."/>
        </authorList>
    </citation>
    <scope>NUCLEOTIDE SEQUENCE [LARGE SCALE GENOMIC DNA]</scope>
    <source>
        <strain evidence="8 9">QMA0445</strain>
    </source>
</reference>
<comment type="caution">
    <text evidence="8">The sequence shown here is derived from an EMBL/GenBank/DDBJ whole genome shotgun (WGS) entry which is preliminary data.</text>
</comment>
<comment type="similarity">
    <text evidence="2">Belongs to the VirD4/TraG family.</text>
</comment>
<dbReference type="PANTHER" id="PTHR37937">
    <property type="entry name" value="CONJUGATIVE TRANSFER: DNA TRANSPORT"/>
    <property type="match status" value="1"/>
</dbReference>
<evidence type="ECO:0000256" key="4">
    <source>
        <dbReference type="ARBA" id="ARBA00022692"/>
    </source>
</evidence>
<dbReference type="GO" id="GO:0005886">
    <property type="term" value="C:plasma membrane"/>
    <property type="evidence" value="ECO:0007669"/>
    <property type="project" value="UniProtKB-SubCell"/>
</dbReference>
<evidence type="ECO:0000256" key="5">
    <source>
        <dbReference type="ARBA" id="ARBA00022989"/>
    </source>
</evidence>
<keyword evidence="6 7" id="KW-0472">Membrane</keyword>
<evidence type="ECO:0000256" key="7">
    <source>
        <dbReference type="SAM" id="Phobius"/>
    </source>
</evidence>
<gene>
    <name evidence="8" type="ORF">DIY07_02680</name>
</gene>
<sequence length="654" mass="75074">MTQQKPFKPYLILGCISFYIGHFLMKLYQISPDTRGLSDPLGMGRISWMFDHPFANGFIDIIPSIPSLITGMLFFFIPLFFYLKVTPQENYRSGEEHGSARFATIEDMKKFRDSDPNNDMIFSQHGRMGLFNKRLSFAVQLNKNTATIGTPGDWKTRSLVKPNIMQLNSSFVLTDPKGLTVYETGHLLKKNGYKIKVFDLVHLANSNQFNAFKYMKDETDIDRVTESIIAGTTKSSNQGEDFWVQAETLLIRALIGFLYFDGKVLNNYEPSIAMVADMLRSLKREDPDLMSPVELMFKDLEEELPGNYAGKQFDLFMANFGGNTLMSVLAVTSARFAVFDHDAVRNLVATDNMDIEKWQEEKTAVFIAIPETDKSYNFLANLMFVTMFRVLPGIADEILQGKHQTLKPKDLLHFRYILDEFAQLGRIPNFVESQSSIRSREQSIDIIIQAINQLKTVYKDDWRTILNNCGALIYLGTNDEDTMKYFSMRAGKQTIQVRTKSQTYSKQGSSTENVQTIARDLMTPDEIARIDIQEALVFVAKQNVFRDRKFDLLSHPNAQYLADDPDDDNWYTYHYFMSDIDEWEANVAKDVLIEATGQEVNDPKLPWNQPQDGGQEIIETEGEINEEIDQDFISEEFAQLPWDIQEQLLEMERG</sequence>
<evidence type="ECO:0000256" key="6">
    <source>
        <dbReference type="ARBA" id="ARBA00023136"/>
    </source>
</evidence>
<dbReference type="Pfam" id="PF02534">
    <property type="entry name" value="T4SS-DNA_transf"/>
    <property type="match status" value="1"/>
</dbReference>
<comment type="subcellular location">
    <subcellularLocation>
        <location evidence="1">Cell membrane</location>
        <topology evidence="1">Multi-pass membrane protein</topology>
    </subcellularLocation>
</comment>
<keyword evidence="4 7" id="KW-0812">Transmembrane</keyword>
<dbReference type="OrthoDB" id="9766496at2"/>
<dbReference type="CDD" id="cd01127">
    <property type="entry name" value="TrwB_TraG_TraD_VirD4"/>
    <property type="match status" value="1"/>
</dbReference>
<feature type="transmembrane region" description="Helical" evidence="7">
    <location>
        <begin position="61"/>
        <end position="83"/>
    </location>
</feature>
<evidence type="ECO:0000256" key="2">
    <source>
        <dbReference type="ARBA" id="ARBA00008806"/>
    </source>
</evidence>
<evidence type="ECO:0000256" key="3">
    <source>
        <dbReference type="ARBA" id="ARBA00022475"/>
    </source>
</evidence>
<organism evidence="8 9">
    <name type="scientific">Streptococcus iniae</name>
    <name type="common">Streptococcus shiloi</name>
    <dbReference type="NCBI Taxonomy" id="1346"/>
    <lineage>
        <taxon>Bacteria</taxon>
        <taxon>Bacillati</taxon>
        <taxon>Bacillota</taxon>
        <taxon>Bacilli</taxon>
        <taxon>Lactobacillales</taxon>
        <taxon>Streptococcaceae</taxon>
        <taxon>Streptococcus</taxon>
    </lineage>
</organism>
<accession>A0A3L8GNK8</accession>
<dbReference type="SUPFAM" id="SSF52540">
    <property type="entry name" value="P-loop containing nucleoside triphosphate hydrolases"/>
    <property type="match status" value="1"/>
</dbReference>
<dbReference type="NCBIfam" id="NF045973">
    <property type="entry name" value="conju_CD1115"/>
    <property type="match status" value="1"/>
</dbReference>
<dbReference type="AlphaFoldDB" id="A0A3L8GNK8"/>
<dbReference type="Gene3D" id="3.40.50.300">
    <property type="entry name" value="P-loop containing nucleotide triphosphate hydrolases"/>
    <property type="match status" value="1"/>
</dbReference>
<evidence type="ECO:0000256" key="1">
    <source>
        <dbReference type="ARBA" id="ARBA00004651"/>
    </source>
</evidence>
<protein>
    <submittedName>
        <fullName evidence="8">Type IV secretory system conjugative DNA transfer family protein</fullName>
    </submittedName>
</protein>
<dbReference type="EMBL" id="QLQD01000028">
    <property type="protein sequence ID" value="RLU58054.1"/>
    <property type="molecule type" value="Genomic_DNA"/>
</dbReference>
<dbReference type="InterPro" id="IPR003688">
    <property type="entry name" value="TraG/VirD4"/>
</dbReference>
<dbReference type="RefSeq" id="WP_046388540.1">
    <property type="nucleotide sequence ID" value="NZ_QLQC01000029.1"/>
</dbReference>
<name>A0A3L8GNK8_STRIN</name>
<evidence type="ECO:0000313" key="9">
    <source>
        <dbReference type="Proteomes" id="UP000269148"/>
    </source>
</evidence>
<dbReference type="PANTHER" id="PTHR37937:SF1">
    <property type="entry name" value="CONJUGATIVE TRANSFER: DNA TRANSPORT"/>
    <property type="match status" value="1"/>
</dbReference>
<keyword evidence="3" id="KW-1003">Cell membrane</keyword>
<dbReference type="Proteomes" id="UP000269148">
    <property type="component" value="Unassembled WGS sequence"/>
</dbReference>
<dbReference type="InterPro" id="IPR027417">
    <property type="entry name" value="P-loop_NTPase"/>
</dbReference>
<dbReference type="InterPro" id="IPR051539">
    <property type="entry name" value="T4SS-coupling_protein"/>
</dbReference>
<feature type="transmembrane region" description="Helical" evidence="7">
    <location>
        <begin position="7"/>
        <end position="25"/>
    </location>
</feature>